<dbReference type="Proteomes" id="UP000288805">
    <property type="component" value="Unassembled WGS sequence"/>
</dbReference>
<reference evidence="2 3" key="1">
    <citation type="journal article" date="2018" name="PLoS Genet.">
        <title>Population sequencing reveals clonal diversity and ancestral inbreeding in the grapevine cultivar Chardonnay.</title>
        <authorList>
            <person name="Roach M.J."/>
            <person name="Johnson D.L."/>
            <person name="Bohlmann J."/>
            <person name="van Vuuren H.J."/>
            <person name="Jones S.J."/>
            <person name="Pretorius I.S."/>
            <person name="Schmidt S.A."/>
            <person name="Borneman A.R."/>
        </authorList>
    </citation>
    <scope>NUCLEOTIDE SEQUENCE [LARGE SCALE GENOMIC DNA]</scope>
    <source>
        <strain evidence="3">cv. Chardonnay</strain>
        <tissue evidence="2">Leaf</tissue>
    </source>
</reference>
<evidence type="ECO:0000313" key="2">
    <source>
        <dbReference type="EMBL" id="RVW21811.1"/>
    </source>
</evidence>
<evidence type="ECO:0000313" key="3">
    <source>
        <dbReference type="Proteomes" id="UP000288805"/>
    </source>
</evidence>
<keyword evidence="1" id="KW-1133">Transmembrane helix</keyword>
<feature type="transmembrane region" description="Helical" evidence="1">
    <location>
        <begin position="238"/>
        <end position="260"/>
    </location>
</feature>
<dbReference type="EMBL" id="QGNW01002266">
    <property type="protein sequence ID" value="RVW21811.1"/>
    <property type="molecule type" value="Genomic_DNA"/>
</dbReference>
<organism evidence="2 3">
    <name type="scientific">Vitis vinifera</name>
    <name type="common">Grape</name>
    <dbReference type="NCBI Taxonomy" id="29760"/>
    <lineage>
        <taxon>Eukaryota</taxon>
        <taxon>Viridiplantae</taxon>
        <taxon>Streptophyta</taxon>
        <taxon>Embryophyta</taxon>
        <taxon>Tracheophyta</taxon>
        <taxon>Spermatophyta</taxon>
        <taxon>Magnoliopsida</taxon>
        <taxon>eudicotyledons</taxon>
        <taxon>Gunneridae</taxon>
        <taxon>Pentapetalae</taxon>
        <taxon>rosids</taxon>
        <taxon>Vitales</taxon>
        <taxon>Vitaceae</taxon>
        <taxon>Viteae</taxon>
        <taxon>Vitis</taxon>
    </lineage>
</organism>
<keyword evidence="1" id="KW-0472">Membrane</keyword>
<accession>A0A438CF29</accession>
<name>A0A438CF29_VITVI</name>
<evidence type="ECO:0000256" key="1">
    <source>
        <dbReference type="SAM" id="Phobius"/>
    </source>
</evidence>
<gene>
    <name evidence="2" type="primary">AHA1</name>
    <name evidence="2" type="ORF">CK203_112584</name>
</gene>
<proteinExistence type="predicted"/>
<dbReference type="AlphaFoldDB" id="A0A438CF29"/>
<dbReference type="OrthoDB" id="69964at2759"/>
<sequence length="266" mass="28900">MLKLPCLLRLCCSLDVYSSNVLALFVVLSPILDVEGSISGSICLQQRSVCAAKFLFVLCIVVIFHDIDVGLLSRFAMNGLVNDGALYTSVGVPTVCICNGAASITGHYFNGCPSPWKGIVGNGANVARVSLDHQGLSTDVDLSVSLNLTILVKPHREKASSRIVDRRQYPMYYKHFNYLSEILNKGFTSNDKVLLVHIPGPDFIDAYFGCLKAKLLSIPITVMYLIQNREYGEGIDNLLVLLFGGIPIVVLAALSATMAIDSHMLS</sequence>
<comment type="caution">
    <text evidence="2">The sequence shown here is derived from an EMBL/GenBank/DDBJ whole genome shotgun (WGS) entry which is preliminary data.</text>
</comment>
<keyword evidence="1" id="KW-0812">Transmembrane</keyword>
<protein>
    <submittedName>
        <fullName evidence="2">ATPase 1, plasma membrane-type</fullName>
    </submittedName>
</protein>
<feature type="transmembrane region" description="Helical" evidence="1">
    <location>
        <begin position="206"/>
        <end position="226"/>
    </location>
</feature>